<dbReference type="InterPro" id="IPR008984">
    <property type="entry name" value="SMAD_FHA_dom_sf"/>
</dbReference>
<feature type="domain" description="FtsK" evidence="6">
    <location>
        <begin position="575"/>
        <end position="765"/>
    </location>
</feature>
<comment type="caution">
    <text evidence="7">The sequence shown here is derived from an EMBL/GenBank/DDBJ whole genome shotgun (WGS) entry which is preliminary data.</text>
</comment>
<dbReference type="InterPro" id="IPR002543">
    <property type="entry name" value="FtsK_dom"/>
</dbReference>
<dbReference type="EMBL" id="JAUSSW010000001">
    <property type="protein sequence ID" value="MDQ0101120.1"/>
    <property type="molecule type" value="Genomic_DNA"/>
</dbReference>
<dbReference type="InterPro" id="IPR027417">
    <property type="entry name" value="P-loop_NTPase"/>
</dbReference>
<dbReference type="SMART" id="SM00382">
    <property type="entry name" value="AAA"/>
    <property type="match status" value="2"/>
</dbReference>
<keyword evidence="5" id="KW-1133">Transmembrane helix</keyword>
<keyword evidence="8" id="KW-1185">Reference proteome</keyword>
<dbReference type="InterPro" id="IPR003593">
    <property type="entry name" value="AAA+_ATPase"/>
</dbReference>
<evidence type="ECO:0000313" key="8">
    <source>
        <dbReference type="Proteomes" id="UP001244563"/>
    </source>
</evidence>
<proteinExistence type="predicted"/>
<dbReference type="Gene3D" id="2.60.200.20">
    <property type="match status" value="1"/>
</dbReference>
<dbReference type="Gene3D" id="3.40.50.300">
    <property type="entry name" value="P-loop containing nucleotide triphosphate hydrolases"/>
    <property type="match status" value="2"/>
</dbReference>
<keyword evidence="1 3" id="KW-0547">Nucleotide-binding</keyword>
<protein>
    <submittedName>
        <fullName evidence="7">S-DNA-T family DNA segregation ATPase FtsK/SpoIIIE</fullName>
    </submittedName>
</protein>
<evidence type="ECO:0000259" key="6">
    <source>
        <dbReference type="PROSITE" id="PS50901"/>
    </source>
</evidence>
<evidence type="ECO:0000256" key="3">
    <source>
        <dbReference type="PROSITE-ProRule" id="PRU00289"/>
    </source>
</evidence>
<dbReference type="Proteomes" id="UP001244563">
    <property type="component" value="Unassembled WGS sequence"/>
</dbReference>
<dbReference type="Pfam" id="PF01580">
    <property type="entry name" value="FtsK_SpoIIIE"/>
    <property type="match status" value="1"/>
</dbReference>
<dbReference type="InterPro" id="IPR050206">
    <property type="entry name" value="FtsK/SpoIIIE/SftA"/>
</dbReference>
<name>A0ABT9THK3_PAENI</name>
<keyword evidence="2 3" id="KW-0067">ATP-binding</keyword>
<evidence type="ECO:0000256" key="2">
    <source>
        <dbReference type="ARBA" id="ARBA00022840"/>
    </source>
</evidence>
<dbReference type="PANTHER" id="PTHR22683">
    <property type="entry name" value="SPORULATION PROTEIN RELATED"/>
    <property type="match status" value="1"/>
</dbReference>
<feature type="region of interest" description="Disordered" evidence="4">
    <location>
        <begin position="803"/>
        <end position="824"/>
    </location>
</feature>
<sequence length="1385" mass="145594">MTLECTLVRSPTAPMPADPEELTIEVPPGASGAQLEALIKAVRNTGQLSVAGRHLADLTVGVPPLVSGAVIVDGFVPPAETSTMLPLMLLTHTGPAAGSVFRIPRGQHHIGRGTAGISLPDPGMSREHALLDVSGERLEVTSVAAANPIDVDGRPVRRALVTSRSSLRCGHTTFSLAPDNECFPAVAADAGRSVQEPIEVPCAKNHGSRATIALAAGLPLIAGIGLAAATGMWMYLGFSAISALGLVFPLLLGGKGRQEYRRALDHAVREDIARRHRCSPSAAELLVAGQSRPAAAGPGARGLASGGNPGTPSPDTNAGGVQAEPRVWLRLGTAQSSANIRLVPGDRHFSPPPVGSCPVSLDPGHRRVAIQGHGKHVAALLRFIVMQLASFPNSASAPIVLLGAVEDLPLSARFLPQVTLAADADAAVAALNTLRHGRQGTLIVMESPTGQENEALSRAIQASHQAQWQVLHCHSRASVPLDAITIEPSGVAATFESAGERFDFVPDLVPAEVFDRFCRTVAARLSEQAPRTHGVLPDRSSLAALLPCGQRRILSRWRTASGLESLTAVLGEGRAGPVTFDLKMDGPHLLIAGTTGSGKSELLKTFVASIALSVPPEHAAFLFFDFKGGSGLGPLTALPHCVGILTDLSRQHLDRALESLRGEIRHREKLFADWGATDLAQYQRTKGAKDCRLPHLILVIDEFRILVDEAPTALHELMRVATIGRSLGIHLVMATQRPQGALTADIRANVTSSIALRVQSEMESVDIINSKAAASIGVDVPGRAFLATAAKEPEEFQAASLDAPQSGGVSSMADHLSPGSGAAPDRVVRSAAQALGDPFDSRDLVGKDVDGSGRSTSQALTGAGSLVSNINAAWHRLGTPSPRSPIAAPLPHSIPWTAELSTEGEPEVMHESDRASWRVGPVALVDKPAQQRVECLTWMPADHGHLALIGNASSGMQDSFRAITALVATRAPQPHLYILDASRLLGQLESQQGIAAFAGVDQVGFAARILSRLAAEMERRRALGGLEGRCRPLVLIVAGWCSWSTAFRGGPHEWAEGILHDIARDGSPVGITLLISGERELVSSRLFAAIPNRAYFPLGTTDESRFHWPRLPEVEPVRGRAAVMGNVVEGQTATAQFREAPTAGLWPFGDLAPAEPPFRLRPLPHLLTREDFLNRRAALASSKKEPRTAIRSVGVDEKVPEPLWIGVAGDEAQPAALPLRDKGVSLVLGGPSSGKSTILGSLVCLNPGTLWLFPPDAASAGTFWASTASEATAGNLDPGSVLLVDDADSLDAQGRQALNALDGQVAGIILTATFGPALHQLPLARQVQAAGMGLVLSPSRPHDGELLGVRLQPDTARRPGRGFIVDRGVITPCQAVLSSGLPTRG</sequence>
<keyword evidence="5" id="KW-0812">Transmembrane</keyword>
<dbReference type="CDD" id="cd00060">
    <property type="entry name" value="FHA"/>
    <property type="match status" value="1"/>
</dbReference>
<dbReference type="RefSeq" id="WP_064721698.1">
    <property type="nucleotide sequence ID" value="NZ_BDDW01000001.1"/>
</dbReference>
<keyword evidence="5" id="KW-0472">Membrane</keyword>
<evidence type="ECO:0000256" key="1">
    <source>
        <dbReference type="ARBA" id="ARBA00022741"/>
    </source>
</evidence>
<organism evidence="7 8">
    <name type="scientific">Paenarthrobacter nicotinovorans</name>
    <name type="common">Arthrobacter nicotinovorans</name>
    <dbReference type="NCBI Taxonomy" id="29320"/>
    <lineage>
        <taxon>Bacteria</taxon>
        <taxon>Bacillati</taxon>
        <taxon>Actinomycetota</taxon>
        <taxon>Actinomycetes</taxon>
        <taxon>Micrococcales</taxon>
        <taxon>Micrococcaceae</taxon>
        <taxon>Paenarthrobacter</taxon>
    </lineage>
</organism>
<dbReference type="PROSITE" id="PS50901">
    <property type="entry name" value="FTSK"/>
    <property type="match status" value="1"/>
</dbReference>
<dbReference type="SUPFAM" id="SSF52540">
    <property type="entry name" value="P-loop containing nucleoside triphosphate hydrolases"/>
    <property type="match status" value="1"/>
</dbReference>
<feature type="binding site" evidence="3">
    <location>
        <begin position="593"/>
        <end position="600"/>
    </location>
    <ligand>
        <name>ATP</name>
        <dbReference type="ChEBI" id="CHEBI:30616"/>
    </ligand>
</feature>
<feature type="transmembrane region" description="Helical" evidence="5">
    <location>
        <begin position="210"/>
        <end position="227"/>
    </location>
</feature>
<dbReference type="SUPFAM" id="SSF49879">
    <property type="entry name" value="SMAD/FHA domain"/>
    <property type="match status" value="1"/>
</dbReference>
<evidence type="ECO:0000256" key="5">
    <source>
        <dbReference type="SAM" id="Phobius"/>
    </source>
</evidence>
<dbReference type="CDD" id="cd01127">
    <property type="entry name" value="TrwB_TraG_TraD_VirD4"/>
    <property type="match status" value="1"/>
</dbReference>
<feature type="compositionally biased region" description="Low complexity" evidence="4">
    <location>
        <begin position="289"/>
        <end position="303"/>
    </location>
</feature>
<reference evidence="7 8" key="1">
    <citation type="submission" date="2023-07" db="EMBL/GenBank/DDBJ databases">
        <title>Sorghum-associated microbial communities from plants grown in Nebraska, USA.</title>
        <authorList>
            <person name="Schachtman D."/>
        </authorList>
    </citation>
    <scope>NUCLEOTIDE SEQUENCE [LARGE SCALE GENOMIC DNA]</scope>
    <source>
        <strain evidence="7 8">CC523</strain>
    </source>
</reference>
<accession>A0ABT9THK3</accession>
<feature type="region of interest" description="Disordered" evidence="4">
    <location>
        <begin position="289"/>
        <end position="320"/>
    </location>
</feature>
<evidence type="ECO:0000313" key="7">
    <source>
        <dbReference type="EMBL" id="MDQ0101120.1"/>
    </source>
</evidence>
<gene>
    <name evidence="7" type="ORF">J2T10_000739</name>
</gene>
<dbReference type="PANTHER" id="PTHR22683:SF1">
    <property type="entry name" value="TYPE VII SECRETION SYSTEM PROTEIN ESSC"/>
    <property type="match status" value="1"/>
</dbReference>
<evidence type="ECO:0000256" key="4">
    <source>
        <dbReference type="SAM" id="MobiDB-lite"/>
    </source>
</evidence>